<dbReference type="RefSeq" id="WP_048040474.1">
    <property type="nucleotide sequence ID" value="NZ_CP009513.1"/>
</dbReference>
<dbReference type="Proteomes" id="UP000033063">
    <property type="component" value="Chromosome"/>
</dbReference>
<evidence type="ECO:0000313" key="4">
    <source>
        <dbReference type="Proteomes" id="UP000033063"/>
    </source>
</evidence>
<evidence type="ECO:0000256" key="1">
    <source>
        <dbReference type="SAM" id="MobiDB-lite"/>
    </source>
</evidence>
<keyword evidence="2" id="KW-0472">Membrane</keyword>
<accession>A0A0E3RRG7</accession>
<dbReference type="GeneID" id="24877891"/>
<feature type="transmembrane region" description="Helical" evidence="2">
    <location>
        <begin position="38"/>
        <end position="56"/>
    </location>
</feature>
<protein>
    <submittedName>
        <fullName evidence="3">Uncharacterized protein</fullName>
    </submittedName>
</protein>
<dbReference type="AlphaFoldDB" id="A0A0E3RRG7"/>
<organism evidence="3 4">
    <name type="scientific">Methanosarcina mazei LYC</name>
    <dbReference type="NCBI Taxonomy" id="1434114"/>
    <lineage>
        <taxon>Archaea</taxon>
        <taxon>Methanobacteriati</taxon>
        <taxon>Methanobacteriota</taxon>
        <taxon>Stenosarchaea group</taxon>
        <taxon>Methanomicrobia</taxon>
        <taxon>Methanosarcinales</taxon>
        <taxon>Methanosarcinaceae</taxon>
        <taxon>Methanosarcina</taxon>
    </lineage>
</organism>
<feature type="region of interest" description="Disordered" evidence="1">
    <location>
        <begin position="1"/>
        <end position="20"/>
    </location>
</feature>
<reference evidence="3 4" key="1">
    <citation type="submission" date="2014-07" db="EMBL/GenBank/DDBJ databases">
        <title>Methanogenic archaea and the global carbon cycle.</title>
        <authorList>
            <person name="Henriksen J.R."/>
            <person name="Luke J."/>
            <person name="Reinhart S."/>
            <person name="Benedict M.N."/>
            <person name="Youngblut N.D."/>
            <person name="Metcalf M.E."/>
            <person name="Whitaker R.J."/>
            <person name="Metcalf W.W."/>
        </authorList>
    </citation>
    <scope>NUCLEOTIDE SEQUENCE [LARGE SCALE GENOMIC DNA]</scope>
    <source>
        <strain evidence="3 4">LYC</strain>
    </source>
</reference>
<name>A0A0E3RRG7_METMZ</name>
<proteinExistence type="predicted"/>
<keyword evidence="2" id="KW-1133">Transmembrane helix</keyword>
<evidence type="ECO:0000313" key="3">
    <source>
        <dbReference type="EMBL" id="AKB68193.1"/>
    </source>
</evidence>
<dbReference type="EMBL" id="CP009513">
    <property type="protein sequence ID" value="AKB68193.1"/>
    <property type="molecule type" value="Genomic_DNA"/>
</dbReference>
<keyword evidence="2" id="KW-0812">Transmembrane</keyword>
<dbReference type="PATRIC" id="fig|1434114.4.peg.2088"/>
<sequence length="191" mass="19719">MDNDRLKPLSSVNKTEGGSGCGPGCNCDRNKIGKKGKAIICLVVVLAAVIVLAQATTDNRSVNAQTDLSLGGNPLASLASLNDVATQKDAFFIYLPANGQEPNEDVKKEIEAAAEKAQSQGTEMGLFILDEDSEDYAQVTSQVSAPCVLAIVKGSGNSVIVTNISEVNLLKSLVTASRPSSCSPGGCGQSC</sequence>
<dbReference type="HOGENOM" id="CLU_1418702_0_0_2"/>
<evidence type="ECO:0000256" key="2">
    <source>
        <dbReference type="SAM" id="Phobius"/>
    </source>
</evidence>
<gene>
    <name evidence="3" type="ORF">MSMAL_1650</name>
</gene>